<evidence type="ECO:0000256" key="2">
    <source>
        <dbReference type="ARBA" id="ARBA00022729"/>
    </source>
</evidence>
<reference evidence="8" key="1">
    <citation type="journal article" date="2019" name="Int. J. Syst. Evol. Microbiol.">
        <title>The Global Catalogue of Microorganisms (GCM) 10K type strain sequencing project: providing services to taxonomists for standard genome sequencing and annotation.</title>
        <authorList>
            <consortium name="The Broad Institute Genomics Platform"/>
            <consortium name="The Broad Institute Genome Sequencing Center for Infectious Disease"/>
            <person name="Wu L."/>
            <person name="Ma J."/>
        </authorList>
    </citation>
    <scope>NUCLEOTIDE SEQUENCE [LARGE SCALE GENOMIC DNA]</scope>
    <source>
        <strain evidence="8">CCUG 59189</strain>
    </source>
</reference>
<dbReference type="InterPro" id="IPR050490">
    <property type="entry name" value="Bact_solute-bd_prot1"/>
</dbReference>
<dbReference type="SUPFAM" id="SSF53850">
    <property type="entry name" value="Periplasmic binding protein-like II"/>
    <property type="match status" value="1"/>
</dbReference>
<keyword evidence="1" id="KW-1003">Cell membrane</keyword>
<keyword evidence="3" id="KW-0472">Membrane</keyword>
<evidence type="ECO:0000256" key="5">
    <source>
        <dbReference type="ARBA" id="ARBA00023288"/>
    </source>
</evidence>
<keyword evidence="4" id="KW-0564">Palmitate</keyword>
<protein>
    <submittedName>
        <fullName evidence="7">Extracellular solute-binding protein</fullName>
    </submittedName>
</protein>
<evidence type="ECO:0000256" key="4">
    <source>
        <dbReference type="ARBA" id="ARBA00023139"/>
    </source>
</evidence>
<accession>A0ABW3RSK6</accession>
<proteinExistence type="predicted"/>
<feature type="signal peptide" evidence="6">
    <location>
        <begin position="1"/>
        <end position="21"/>
    </location>
</feature>
<feature type="chain" id="PRO_5047226647" evidence="6">
    <location>
        <begin position="22"/>
        <end position="447"/>
    </location>
</feature>
<dbReference type="Gene3D" id="3.40.190.10">
    <property type="entry name" value="Periplasmic binding protein-like II"/>
    <property type="match status" value="2"/>
</dbReference>
<dbReference type="Proteomes" id="UP001597262">
    <property type="component" value="Unassembled WGS sequence"/>
</dbReference>
<keyword evidence="5" id="KW-0449">Lipoprotein</keyword>
<name>A0ABW3RSK6_9BACL</name>
<dbReference type="RefSeq" id="WP_379316853.1">
    <property type="nucleotide sequence ID" value="NZ_JBHTLM010000002.1"/>
</dbReference>
<evidence type="ECO:0000256" key="6">
    <source>
        <dbReference type="SAM" id="SignalP"/>
    </source>
</evidence>
<keyword evidence="8" id="KW-1185">Reference proteome</keyword>
<gene>
    <name evidence="7" type="ORF">ACFQ3W_04025</name>
</gene>
<dbReference type="PROSITE" id="PS51257">
    <property type="entry name" value="PROKAR_LIPOPROTEIN"/>
    <property type="match status" value="1"/>
</dbReference>
<dbReference type="InterPro" id="IPR006059">
    <property type="entry name" value="SBP"/>
</dbReference>
<dbReference type="PANTHER" id="PTHR43649">
    <property type="entry name" value="ARABINOSE-BINDING PROTEIN-RELATED"/>
    <property type="match status" value="1"/>
</dbReference>
<dbReference type="PANTHER" id="PTHR43649:SF33">
    <property type="entry name" value="POLYGALACTURONAN_RHAMNOGALACTURONAN-BINDING PROTEIN YTCQ"/>
    <property type="match status" value="1"/>
</dbReference>
<keyword evidence="2 6" id="KW-0732">Signal</keyword>
<evidence type="ECO:0000313" key="7">
    <source>
        <dbReference type="EMBL" id="MFD1175468.1"/>
    </source>
</evidence>
<organism evidence="7 8">
    <name type="scientific">Paenibacillus puldeungensis</name>
    <dbReference type="NCBI Taxonomy" id="696536"/>
    <lineage>
        <taxon>Bacteria</taxon>
        <taxon>Bacillati</taxon>
        <taxon>Bacillota</taxon>
        <taxon>Bacilli</taxon>
        <taxon>Bacillales</taxon>
        <taxon>Paenibacillaceae</taxon>
        <taxon>Paenibacillus</taxon>
    </lineage>
</organism>
<evidence type="ECO:0000256" key="3">
    <source>
        <dbReference type="ARBA" id="ARBA00023136"/>
    </source>
</evidence>
<evidence type="ECO:0000256" key="1">
    <source>
        <dbReference type="ARBA" id="ARBA00022475"/>
    </source>
</evidence>
<evidence type="ECO:0000313" key="8">
    <source>
        <dbReference type="Proteomes" id="UP001597262"/>
    </source>
</evidence>
<dbReference type="Pfam" id="PF01547">
    <property type="entry name" value="SBP_bac_1"/>
    <property type="match status" value="1"/>
</dbReference>
<sequence length="447" mass="48253">MNKTTKRILASILGISLVMMAAGCGGSNNSNSASSGNGDAAKTKKVTLTITHYFDPSNAEPMEVSNIEAFKLFKQNHPEIELKEEMVAHDSYDTKVKTLAAANELPDVFLISSSMVSNFVDNGLLAPVNDMLDADKEWKDGYLGGTLDNYTVDGKIYGLPNSAGPSSIIYYNKALFTKAGITEFPKDWTGFLDAINKLKSAGITPIALGNKGKWVAQSCIISTLADRVTGTDWFYSLKNKKGAKFTDPEFVEALTKLQDLAKAGAFNSDMNSIDNMQQRTLYYNGKAAMFIEGGWAINGIDADAPQEIKDNTELALIPAVEGGKGAPTAVSGGPGYAYSVNANLSEDKKEAVALLLKTMTGKEEANIAASHGDVPTTKTDNYDKSKLTPLLLKEFDMVNTSQYVPIYDSHLSPAIIESINSGLQELLIQATTPQKLAEKLQKDYDSM</sequence>
<dbReference type="EMBL" id="JBHTLM010000002">
    <property type="protein sequence ID" value="MFD1175468.1"/>
    <property type="molecule type" value="Genomic_DNA"/>
</dbReference>
<comment type="caution">
    <text evidence="7">The sequence shown here is derived from an EMBL/GenBank/DDBJ whole genome shotgun (WGS) entry which is preliminary data.</text>
</comment>